<dbReference type="AlphaFoldDB" id="A0A1M7U3J4"/>
<reference evidence="2" key="1">
    <citation type="submission" date="2016-12" db="EMBL/GenBank/DDBJ databases">
        <authorList>
            <person name="Varghese N."/>
            <person name="Submissions S."/>
        </authorList>
    </citation>
    <scope>NUCLEOTIDE SEQUENCE [LARGE SCALE GENOMIC DNA]</scope>
    <source>
        <strain evidence="2">DSM 11544</strain>
    </source>
</reference>
<gene>
    <name evidence="1" type="ORF">SAMN02745215_02889</name>
</gene>
<evidence type="ECO:0000313" key="2">
    <source>
        <dbReference type="Proteomes" id="UP000184010"/>
    </source>
</evidence>
<dbReference type="EMBL" id="FRDN01000009">
    <property type="protein sequence ID" value="SHN77463.1"/>
    <property type="molecule type" value="Genomic_DNA"/>
</dbReference>
<protein>
    <submittedName>
        <fullName evidence="1">Uncharacterized protein</fullName>
    </submittedName>
</protein>
<proteinExistence type="predicted"/>
<name>A0A1M7U3J4_9FIRM</name>
<organism evidence="1 2">
    <name type="scientific">Desulfitobacterium chlororespirans DSM 11544</name>
    <dbReference type="NCBI Taxonomy" id="1121395"/>
    <lineage>
        <taxon>Bacteria</taxon>
        <taxon>Bacillati</taxon>
        <taxon>Bacillota</taxon>
        <taxon>Clostridia</taxon>
        <taxon>Eubacteriales</taxon>
        <taxon>Desulfitobacteriaceae</taxon>
        <taxon>Desulfitobacterium</taxon>
    </lineage>
</organism>
<accession>A0A1M7U3J4</accession>
<dbReference type="STRING" id="1121395.SAMN02745215_02889"/>
<keyword evidence="2" id="KW-1185">Reference proteome</keyword>
<evidence type="ECO:0000313" key="1">
    <source>
        <dbReference type="EMBL" id="SHN77463.1"/>
    </source>
</evidence>
<dbReference type="Proteomes" id="UP000184010">
    <property type="component" value="Unassembled WGS sequence"/>
</dbReference>
<sequence length="58" mass="6326">MIDIATLESIATSQGFASLGAYVDHIIKEYGSWDPEEVRDVKDVGSIQDGLRESKGKV</sequence>